<dbReference type="AlphaFoldDB" id="A0A2I0LBR6"/>
<dbReference type="EMBL" id="PGOL01000060">
    <property type="protein sequence ID" value="PKI78117.1"/>
    <property type="molecule type" value="Genomic_DNA"/>
</dbReference>
<sequence length="104" mass="11527">MKLVIALSNIDSEEDINRRNPNVWAKLVATIEEGLKWWLEEKRGRFLAVVASIYATAIKTRSSATVDVAGDLNWGGDGRDRGHQHPLPIDLGPSSLPISLFLTF</sequence>
<keyword evidence="2" id="KW-1185">Reference proteome</keyword>
<protein>
    <submittedName>
        <fullName evidence="1">Uncharacterized protein</fullName>
    </submittedName>
</protein>
<proteinExistence type="predicted"/>
<evidence type="ECO:0000313" key="2">
    <source>
        <dbReference type="Proteomes" id="UP000233551"/>
    </source>
</evidence>
<dbReference type="Proteomes" id="UP000233551">
    <property type="component" value="Unassembled WGS sequence"/>
</dbReference>
<reference evidence="1 2" key="1">
    <citation type="submission" date="2017-11" db="EMBL/GenBank/DDBJ databases">
        <title>De-novo sequencing of pomegranate (Punica granatum L.) genome.</title>
        <authorList>
            <person name="Akparov Z."/>
            <person name="Amiraslanov A."/>
            <person name="Hajiyeva S."/>
            <person name="Abbasov M."/>
            <person name="Kaur K."/>
            <person name="Hamwieh A."/>
            <person name="Solovyev V."/>
            <person name="Salamov A."/>
            <person name="Braich B."/>
            <person name="Kosarev P."/>
            <person name="Mahmoud A."/>
            <person name="Hajiyev E."/>
            <person name="Babayeva S."/>
            <person name="Izzatullayeva V."/>
            <person name="Mammadov A."/>
            <person name="Mammadov A."/>
            <person name="Sharifova S."/>
            <person name="Ojaghi J."/>
            <person name="Eynullazada K."/>
            <person name="Bayramov B."/>
            <person name="Abdulazimova A."/>
            <person name="Shahmuradov I."/>
        </authorList>
    </citation>
    <scope>NUCLEOTIDE SEQUENCE [LARGE SCALE GENOMIC DNA]</scope>
    <source>
        <strain evidence="2">cv. AG2017</strain>
        <tissue evidence="1">Leaf</tissue>
    </source>
</reference>
<organism evidence="1 2">
    <name type="scientific">Punica granatum</name>
    <name type="common">Pomegranate</name>
    <dbReference type="NCBI Taxonomy" id="22663"/>
    <lineage>
        <taxon>Eukaryota</taxon>
        <taxon>Viridiplantae</taxon>
        <taxon>Streptophyta</taxon>
        <taxon>Embryophyta</taxon>
        <taxon>Tracheophyta</taxon>
        <taxon>Spermatophyta</taxon>
        <taxon>Magnoliopsida</taxon>
        <taxon>eudicotyledons</taxon>
        <taxon>Gunneridae</taxon>
        <taxon>Pentapetalae</taxon>
        <taxon>rosids</taxon>
        <taxon>malvids</taxon>
        <taxon>Myrtales</taxon>
        <taxon>Lythraceae</taxon>
        <taxon>Punica</taxon>
    </lineage>
</organism>
<gene>
    <name evidence="1" type="ORF">CRG98_001445</name>
</gene>
<accession>A0A2I0LBR6</accession>
<name>A0A2I0LBR6_PUNGR</name>
<comment type="caution">
    <text evidence="1">The sequence shown here is derived from an EMBL/GenBank/DDBJ whole genome shotgun (WGS) entry which is preliminary data.</text>
</comment>
<evidence type="ECO:0000313" key="1">
    <source>
        <dbReference type="EMBL" id="PKI78117.1"/>
    </source>
</evidence>